<comment type="similarity">
    <text evidence="1">Belongs to the EamA transporter family.</text>
</comment>
<name>A0A120KKX2_ACTRD</name>
<evidence type="ECO:0000259" key="3">
    <source>
        <dbReference type="Pfam" id="PF00892"/>
    </source>
</evidence>
<evidence type="ECO:0000256" key="1">
    <source>
        <dbReference type="ARBA" id="ARBA00007362"/>
    </source>
</evidence>
<feature type="transmembrane region" description="Helical" evidence="2">
    <location>
        <begin position="99"/>
        <end position="120"/>
    </location>
</feature>
<feature type="transmembrane region" description="Helical" evidence="2">
    <location>
        <begin position="223"/>
        <end position="243"/>
    </location>
</feature>
<feature type="transmembrane region" description="Helical" evidence="2">
    <location>
        <begin position="34"/>
        <end position="52"/>
    </location>
</feature>
<dbReference type="Proteomes" id="UP000065220">
    <property type="component" value="Chromosome"/>
</dbReference>
<feature type="domain" description="EamA" evidence="3">
    <location>
        <begin position="4"/>
        <end position="143"/>
    </location>
</feature>
<reference evidence="5" key="1">
    <citation type="submission" date="2016-02" db="EMBL/GenBank/DDBJ databases">
        <authorList>
            <person name="Holder M.E."/>
            <person name="Ajami N.J."/>
            <person name="Petrosino J.F."/>
        </authorList>
    </citation>
    <scope>NUCLEOTIDE SEQUENCE [LARGE SCALE GENOMIC DNA]</scope>
    <source>
        <strain evidence="5">CCUG 36733</strain>
    </source>
</reference>
<proteinExistence type="inferred from homology"/>
<feature type="transmembrane region" description="Helical" evidence="2">
    <location>
        <begin position="199"/>
        <end position="217"/>
    </location>
</feature>
<gene>
    <name evidence="4" type="ORF">AXF14_01545</name>
</gene>
<dbReference type="InterPro" id="IPR037185">
    <property type="entry name" value="EmrE-like"/>
</dbReference>
<dbReference type="InterPro" id="IPR000620">
    <property type="entry name" value="EamA_dom"/>
</dbReference>
<dbReference type="KEGG" id="ard:AXF14_01545"/>
<evidence type="ECO:0000313" key="4">
    <source>
        <dbReference type="EMBL" id="AMD86525.1"/>
    </source>
</evidence>
<evidence type="ECO:0000256" key="2">
    <source>
        <dbReference type="SAM" id="Phobius"/>
    </source>
</evidence>
<keyword evidence="2" id="KW-1133">Transmembrane helix</keyword>
<keyword evidence="2" id="KW-0472">Membrane</keyword>
<keyword evidence="2" id="KW-0812">Transmembrane</keyword>
<protein>
    <submittedName>
        <fullName evidence="4">Lic-1 operon protein</fullName>
    </submittedName>
</protein>
<evidence type="ECO:0000313" key="5">
    <source>
        <dbReference type="Proteomes" id="UP000065220"/>
    </source>
</evidence>
<dbReference type="OrthoDB" id="5604143at2"/>
<feature type="transmembrane region" description="Helical" evidence="2">
    <location>
        <begin position="153"/>
        <end position="178"/>
    </location>
</feature>
<feature type="domain" description="EamA" evidence="3">
    <location>
        <begin position="157"/>
        <end position="295"/>
    </location>
</feature>
<dbReference type="Pfam" id="PF00892">
    <property type="entry name" value="EamA"/>
    <property type="match status" value="2"/>
</dbReference>
<feature type="transmembrane region" description="Helical" evidence="2">
    <location>
        <begin position="129"/>
        <end position="147"/>
    </location>
</feature>
<accession>A0A120KKX2</accession>
<feature type="transmembrane region" description="Helical" evidence="2">
    <location>
        <begin position="73"/>
        <end position="93"/>
    </location>
</feature>
<keyword evidence="5" id="KW-1185">Reference proteome</keyword>
<dbReference type="SUPFAM" id="SSF103481">
    <property type="entry name" value="Multidrug resistance efflux transporter EmrE"/>
    <property type="match status" value="2"/>
</dbReference>
<dbReference type="EMBL" id="CP014228">
    <property type="protein sequence ID" value="AMD86525.1"/>
    <property type="molecule type" value="Genomic_DNA"/>
</dbReference>
<feature type="transmembrane region" description="Helical" evidence="2">
    <location>
        <begin position="9"/>
        <end position="28"/>
    </location>
</feature>
<sequence>MRFGLISGALWGLDTVILGIALAMAPFVGGGHAALSGAVLHDVTSALILLAYMAARGRLRDTLVAVRTRSGRAVIIAALLGGPVGMTGYLLAISNIGPAYTAITSTFYPAAGTVLAFFVLGERMRPRQVIALVTALAAIIVIGWSSSRSAESGSALIGVLGAVTCVLGWGSEAVLLTWGMREETIDNETALQIRQTTSALVYVLVVAPLGGALGLAGRAVASPATALVALAALAGSASYLFYYRALGTIGASRGMALNISYSAWAVLFALLLQGTVPTAVQLVCCAVILAGAVLAATPRWSLLWSRPSQPSSPATSS</sequence>
<dbReference type="AlphaFoldDB" id="A0A120KKX2"/>
<feature type="transmembrane region" description="Helical" evidence="2">
    <location>
        <begin position="278"/>
        <end position="296"/>
    </location>
</feature>
<dbReference type="GO" id="GO:0016020">
    <property type="term" value="C:membrane"/>
    <property type="evidence" value="ECO:0007669"/>
    <property type="project" value="InterPro"/>
</dbReference>
<dbReference type="RefSeq" id="WP_067939562.1">
    <property type="nucleotide sequence ID" value="NZ_CP014228.1"/>
</dbReference>
<dbReference type="STRING" id="111015.AXF14_01545"/>
<organism evidence="4 5">
    <name type="scientific">Actinomyces radicidentis</name>
    <dbReference type="NCBI Taxonomy" id="111015"/>
    <lineage>
        <taxon>Bacteria</taxon>
        <taxon>Bacillati</taxon>
        <taxon>Actinomycetota</taxon>
        <taxon>Actinomycetes</taxon>
        <taxon>Actinomycetales</taxon>
        <taxon>Actinomycetaceae</taxon>
        <taxon>Actinomyces</taxon>
    </lineage>
</organism>
<feature type="transmembrane region" description="Helical" evidence="2">
    <location>
        <begin position="255"/>
        <end position="272"/>
    </location>
</feature>